<dbReference type="SUPFAM" id="SSF56954">
    <property type="entry name" value="Outer membrane efflux proteins (OEP)"/>
    <property type="match status" value="1"/>
</dbReference>
<evidence type="ECO:0000313" key="9">
    <source>
        <dbReference type="EMBL" id="TYP66233.1"/>
    </source>
</evidence>
<dbReference type="GO" id="GO:0015562">
    <property type="term" value="F:efflux transmembrane transporter activity"/>
    <property type="evidence" value="ECO:0007669"/>
    <property type="project" value="InterPro"/>
</dbReference>
<dbReference type="GO" id="GO:0009279">
    <property type="term" value="C:cell outer membrane"/>
    <property type="evidence" value="ECO:0007669"/>
    <property type="project" value="UniProtKB-SubCell"/>
</dbReference>
<dbReference type="AlphaFoldDB" id="A0A5S5BKI7"/>
<organism evidence="9 10">
    <name type="scientific">Stutzerimonas stutzeri</name>
    <name type="common">Pseudomonas stutzeri</name>
    <dbReference type="NCBI Taxonomy" id="316"/>
    <lineage>
        <taxon>Bacteria</taxon>
        <taxon>Pseudomonadati</taxon>
        <taxon>Pseudomonadota</taxon>
        <taxon>Gammaproteobacteria</taxon>
        <taxon>Pseudomonadales</taxon>
        <taxon>Pseudomonadaceae</taxon>
        <taxon>Stutzerimonas</taxon>
    </lineage>
</organism>
<evidence type="ECO:0000256" key="1">
    <source>
        <dbReference type="ARBA" id="ARBA00007613"/>
    </source>
</evidence>
<keyword evidence="4 7" id="KW-0564">Palmitate</keyword>
<keyword evidence="5" id="KW-0998">Cell outer membrane</keyword>
<gene>
    <name evidence="9" type="ORF">A9A72_121230</name>
</gene>
<dbReference type="PANTHER" id="PTHR30203:SF33">
    <property type="entry name" value="BLR4455 PROTEIN"/>
    <property type="match status" value="1"/>
</dbReference>
<comment type="similarity">
    <text evidence="1 7">Belongs to the outer membrane factor (OMF) (TC 1.B.17) family.</text>
</comment>
<name>A0A5S5BKI7_STUST</name>
<protein>
    <submittedName>
        <fullName evidence="9">NodT family efflux transporter outer membrane factor (OMF) lipoprotein</fullName>
    </submittedName>
</protein>
<evidence type="ECO:0000256" key="5">
    <source>
        <dbReference type="ARBA" id="ARBA00023237"/>
    </source>
</evidence>
<evidence type="ECO:0000256" key="2">
    <source>
        <dbReference type="ARBA" id="ARBA00022452"/>
    </source>
</evidence>
<feature type="signal peptide" evidence="7">
    <location>
        <begin position="1"/>
        <end position="24"/>
    </location>
</feature>
<comment type="caution">
    <text evidence="9">The sequence shown here is derived from an EMBL/GenBank/DDBJ whole genome shotgun (WGS) entry which is preliminary data.</text>
</comment>
<feature type="coiled-coil region" evidence="8">
    <location>
        <begin position="71"/>
        <end position="105"/>
    </location>
</feature>
<evidence type="ECO:0000256" key="6">
    <source>
        <dbReference type="ARBA" id="ARBA00023288"/>
    </source>
</evidence>
<evidence type="ECO:0000313" key="10">
    <source>
        <dbReference type="Proteomes" id="UP000324282"/>
    </source>
</evidence>
<keyword evidence="7" id="KW-0732">Signal</keyword>
<proteinExistence type="inferred from homology"/>
<keyword evidence="8" id="KW-0175">Coiled coil</keyword>
<sequence>MSQLFSKYALRQLALVGMAFSLGACTLGPDYQRPALPMAAEFKQAEGWKVANPADVLERGDWWRLYGDAALDALVGRLNVSNQNLAAAEAQYRQARALVMGARSQLFPSVGNSAGATRAGQGSSSSSTALTGSSFSGISENYSVGLDAAWELDIWGRLRRNLEANRANMQATAADVAAVRLSLQSELVQTYLRLRVMDEQQRLLNQTVEAFARSLRLTENQYRAGIVPKSDVTQALTQLRSTEAQAIDLQWQRAQMEHAIAVLVGVPPAELNIAERDEIPELPLLPLALPSQLLERRPDIASAERQVIAANAQIGVAEAAWYPDLTLSASGGYRNSSFTDLISLPNRFWSLGPQLAVTLLDFGGRRADLEAAEANYDLTVANYRQTVLDSFREVEDNLVQLRVLAAEAVVQRQALEAAQESLRLIQNQYRAGTVDFLSVATVQTSALNNERTYLTLLGDQLAASVQLIAALGGGWEEAQLDFEPVLKASER</sequence>
<evidence type="ECO:0000256" key="7">
    <source>
        <dbReference type="RuleBase" id="RU362097"/>
    </source>
</evidence>
<dbReference type="RefSeq" id="WP_148924165.1">
    <property type="nucleotide sequence ID" value="NZ_VNHQ01000011.1"/>
</dbReference>
<dbReference type="OrthoDB" id="9770517at2"/>
<dbReference type="Proteomes" id="UP000324282">
    <property type="component" value="Unassembled WGS sequence"/>
</dbReference>
<dbReference type="PROSITE" id="PS51257">
    <property type="entry name" value="PROKAR_LIPOPROTEIN"/>
    <property type="match status" value="1"/>
</dbReference>
<dbReference type="Gene3D" id="1.20.1600.10">
    <property type="entry name" value="Outer membrane efflux proteins (OEP)"/>
    <property type="match status" value="1"/>
</dbReference>
<keyword evidence="6 7" id="KW-0449">Lipoprotein</keyword>
<keyword evidence="3 7" id="KW-0812">Transmembrane</keyword>
<keyword evidence="2 7" id="KW-1134">Transmembrane beta strand</keyword>
<dbReference type="InterPro" id="IPR010131">
    <property type="entry name" value="MdtP/NodT-like"/>
</dbReference>
<evidence type="ECO:0000256" key="4">
    <source>
        <dbReference type="ARBA" id="ARBA00023139"/>
    </source>
</evidence>
<dbReference type="PANTHER" id="PTHR30203">
    <property type="entry name" value="OUTER MEMBRANE CATION EFFLUX PROTEIN"/>
    <property type="match status" value="1"/>
</dbReference>
<comment type="subcellular location">
    <subcellularLocation>
        <location evidence="7">Cell outer membrane</location>
        <topology evidence="7">Lipid-anchor</topology>
    </subcellularLocation>
</comment>
<dbReference type="Pfam" id="PF02321">
    <property type="entry name" value="OEP"/>
    <property type="match status" value="2"/>
</dbReference>
<accession>A0A5S5BKI7</accession>
<dbReference type="EMBL" id="VNHQ01000011">
    <property type="protein sequence ID" value="TYP66233.1"/>
    <property type="molecule type" value="Genomic_DNA"/>
</dbReference>
<feature type="chain" id="PRO_5024468561" evidence="7">
    <location>
        <begin position="25"/>
        <end position="491"/>
    </location>
</feature>
<dbReference type="InterPro" id="IPR003423">
    <property type="entry name" value="OMP_efflux"/>
</dbReference>
<dbReference type="Gene3D" id="2.20.200.10">
    <property type="entry name" value="Outer membrane efflux proteins (OEP)"/>
    <property type="match status" value="1"/>
</dbReference>
<keyword evidence="7" id="KW-0472">Membrane</keyword>
<evidence type="ECO:0000256" key="8">
    <source>
        <dbReference type="SAM" id="Coils"/>
    </source>
</evidence>
<evidence type="ECO:0000256" key="3">
    <source>
        <dbReference type="ARBA" id="ARBA00022692"/>
    </source>
</evidence>
<reference evidence="9 10" key="1">
    <citation type="submission" date="2019-07" db="EMBL/GenBank/DDBJ databases">
        <title>Deep subsurface shale carbon reservoir microbial communities from Ohio and West Virginia, USA.</title>
        <authorList>
            <person name="Wrighton K."/>
        </authorList>
    </citation>
    <scope>NUCLEOTIDE SEQUENCE [LARGE SCALE GENOMIC DNA]</scope>
    <source>
        <strain evidence="9 10">NP_8Ht</strain>
    </source>
</reference>
<dbReference type="NCBIfam" id="TIGR01845">
    <property type="entry name" value="outer_NodT"/>
    <property type="match status" value="1"/>
</dbReference>